<evidence type="ECO:0000313" key="2">
    <source>
        <dbReference type="Proteomes" id="UP000770661"/>
    </source>
</evidence>
<gene>
    <name evidence="1" type="ORF">GWK47_040612</name>
</gene>
<proteinExistence type="predicted"/>
<reference evidence="1" key="1">
    <citation type="submission" date="2020-07" db="EMBL/GenBank/DDBJ databases">
        <title>The High-quality genome of the commercially important snow crab, Chionoecetes opilio.</title>
        <authorList>
            <person name="Jeong J.-H."/>
            <person name="Ryu S."/>
        </authorList>
    </citation>
    <scope>NUCLEOTIDE SEQUENCE</scope>
    <source>
        <strain evidence="1">MADBK_172401_WGS</strain>
        <tissue evidence="1">Digestive gland</tissue>
    </source>
</reference>
<protein>
    <submittedName>
        <fullName evidence="1">Uncharacterized protein</fullName>
    </submittedName>
</protein>
<organism evidence="1 2">
    <name type="scientific">Chionoecetes opilio</name>
    <name type="common">Atlantic snow crab</name>
    <name type="synonym">Cancer opilio</name>
    <dbReference type="NCBI Taxonomy" id="41210"/>
    <lineage>
        <taxon>Eukaryota</taxon>
        <taxon>Metazoa</taxon>
        <taxon>Ecdysozoa</taxon>
        <taxon>Arthropoda</taxon>
        <taxon>Crustacea</taxon>
        <taxon>Multicrustacea</taxon>
        <taxon>Malacostraca</taxon>
        <taxon>Eumalacostraca</taxon>
        <taxon>Eucarida</taxon>
        <taxon>Decapoda</taxon>
        <taxon>Pleocyemata</taxon>
        <taxon>Brachyura</taxon>
        <taxon>Eubrachyura</taxon>
        <taxon>Majoidea</taxon>
        <taxon>Majidae</taxon>
        <taxon>Chionoecetes</taxon>
    </lineage>
</organism>
<evidence type="ECO:0000313" key="1">
    <source>
        <dbReference type="EMBL" id="KAG0724417.1"/>
    </source>
</evidence>
<dbReference type="EMBL" id="JACEEZ010006958">
    <property type="protein sequence ID" value="KAG0724417.1"/>
    <property type="molecule type" value="Genomic_DNA"/>
</dbReference>
<dbReference type="AlphaFoldDB" id="A0A8J4YC24"/>
<name>A0A8J4YC24_CHIOP</name>
<accession>A0A8J4YC24</accession>
<dbReference type="Proteomes" id="UP000770661">
    <property type="component" value="Unassembled WGS sequence"/>
</dbReference>
<comment type="caution">
    <text evidence="1">The sequence shown here is derived from an EMBL/GenBank/DDBJ whole genome shotgun (WGS) entry which is preliminary data.</text>
</comment>
<dbReference type="OrthoDB" id="5949854at2759"/>
<sequence>MDSFWASATNKTKVQGLLRNFIIGNPKPMKNVVVSSMGLSNDSEPCKAIYNKWAAAVPELDLSIEADVRIIPHALHAVCSGASMIVVLSNDTGVMVIGLNYWDLLKSHGLRACGLELVWEILPDIYLFISWLRATRLSMTYPPAVILPRGIFSGHFMGRYMQLHCLEKVYLDPRNFGYSVVDGIFEPERCQVLLPDDFPMPLNARPVPLSDVFVDNMNEFVISTAAAKLLTRDVII</sequence>
<keyword evidence="2" id="KW-1185">Reference proteome</keyword>